<evidence type="ECO:0000313" key="3">
    <source>
        <dbReference type="EMBL" id="PSH59293.1"/>
    </source>
</evidence>
<dbReference type="Pfam" id="PF01266">
    <property type="entry name" value="DAO"/>
    <property type="match status" value="1"/>
</dbReference>
<keyword evidence="4" id="KW-1185">Reference proteome</keyword>
<reference evidence="4" key="1">
    <citation type="submission" date="2017-11" db="EMBL/GenBank/DDBJ databases">
        <authorList>
            <person name="Kuznetsova I."/>
            <person name="Sazanova A."/>
            <person name="Chirak E."/>
            <person name="Safronova V."/>
            <person name="Willems A."/>
        </authorList>
    </citation>
    <scope>NUCLEOTIDE SEQUENCE [LARGE SCALE GENOMIC DNA]</scope>
    <source>
        <strain evidence="4">PEPV15</strain>
    </source>
</reference>
<dbReference type="GO" id="GO:0016491">
    <property type="term" value="F:oxidoreductase activity"/>
    <property type="evidence" value="ECO:0007669"/>
    <property type="project" value="UniProtKB-KW"/>
</dbReference>
<dbReference type="SUPFAM" id="SSF54373">
    <property type="entry name" value="FAD-linked reductases, C-terminal domain"/>
    <property type="match status" value="1"/>
</dbReference>
<organism evidence="3 4">
    <name type="scientific">Phyllobacterium endophyticum</name>
    <dbReference type="NCBI Taxonomy" id="1149773"/>
    <lineage>
        <taxon>Bacteria</taxon>
        <taxon>Pseudomonadati</taxon>
        <taxon>Pseudomonadota</taxon>
        <taxon>Alphaproteobacteria</taxon>
        <taxon>Hyphomicrobiales</taxon>
        <taxon>Phyllobacteriaceae</taxon>
        <taxon>Phyllobacterium</taxon>
    </lineage>
</organism>
<dbReference type="EMBL" id="PGGN01000001">
    <property type="protein sequence ID" value="PSH59293.1"/>
    <property type="molecule type" value="Genomic_DNA"/>
</dbReference>
<name>A0A2P7AYN2_9HYPH</name>
<dbReference type="InterPro" id="IPR036188">
    <property type="entry name" value="FAD/NAD-bd_sf"/>
</dbReference>
<dbReference type="SUPFAM" id="SSF51905">
    <property type="entry name" value="FAD/NAD(P)-binding domain"/>
    <property type="match status" value="1"/>
</dbReference>
<feature type="domain" description="FAD dependent oxidoreductase" evidence="2">
    <location>
        <begin position="13"/>
        <end position="402"/>
    </location>
</feature>
<evidence type="ECO:0000313" key="4">
    <source>
        <dbReference type="Proteomes" id="UP000241158"/>
    </source>
</evidence>
<dbReference type="GO" id="GO:0005737">
    <property type="term" value="C:cytoplasm"/>
    <property type="evidence" value="ECO:0007669"/>
    <property type="project" value="TreeGrafter"/>
</dbReference>
<dbReference type="PROSITE" id="PS51257">
    <property type="entry name" value="PROKAR_LIPOPROTEIN"/>
    <property type="match status" value="1"/>
</dbReference>
<comment type="caution">
    <text evidence="3">The sequence shown here is derived from an EMBL/GenBank/DDBJ whole genome shotgun (WGS) entry which is preliminary data.</text>
</comment>
<dbReference type="PANTHER" id="PTHR13847">
    <property type="entry name" value="SARCOSINE DEHYDROGENASE-RELATED"/>
    <property type="match status" value="1"/>
</dbReference>
<sequence>MRSMDPQLDKQEIVIVGAGIIGVASAACLSDAGYQVILIDRQGICEGTSSGNAGALAFSDILPMASKGILAKVPRWLMDPLGPFTIRPSYLPRLTPWLYRFWRASRADNLERTVQAQGAMMRLAELEMLGLMRRAGIHHMLRENGSLELYESEEELNAALPGWQARKNAGIAFEHLRGDDLAASQPGLSPRFVAGTFVPGWKTVSDPQHVGKALWDHAASLGAQFMRGEVASLSADRASTQVVMTNGTKLTSAKIVVAAGAWSHQLAHMLGDSIPLETERGYNTTLPASAFDLKRQLIFSGHGFVVTPLDTGVRIGGAVELGGLTLGPNYKRSEAMLAKAKLFMPDLETSGGRQWMGYRPSLPDSLPVIGYARASKNVLYAFGHGHLGLTQAAATGRLMTDLIEGKEPSIPIDPFSPQRF</sequence>
<keyword evidence="1" id="KW-0560">Oxidoreductase</keyword>
<protein>
    <submittedName>
        <fullName evidence="3">Amino acid dehydrogenase</fullName>
    </submittedName>
</protein>
<dbReference type="Gene3D" id="3.30.9.10">
    <property type="entry name" value="D-Amino Acid Oxidase, subunit A, domain 2"/>
    <property type="match status" value="1"/>
</dbReference>
<dbReference type="InterPro" id="IPR006076">
    <property type="entry name" value="FAD-dep_OxRdtase"/>
</dbReference>
<dbReference type="PANTHER" id="PTHR13847:SF289">
    <property type="entry name" value="GLYCINE OXIDASE"/>
    <property type="match status" value="1"/>
</dbReference>
<evidence type="ECO:0000256" key="1">
    <source>
        <dbReference type="ARBA" id="ARBA00023002"/>
    </source>
</evidence>
<accession>A0A2P7AYN2</accession>
<gene>
    <name evidence="3" type="ORF">CU100_00330</name>
</gene>
<dbReference type="Proteomes" id="UP000241158">
    <property type="component" value="Unassembled WGS sequence"/>
</dbReference>
<dbReference type="Gene3D" id="3.50.50.60">
    <property type="entry name" value="FAD/NAD(P)-binding domain"/>
    <property type="match status" value="2"/>
</dbReference>
<dbReference type="OrthoDB" id="9805337at2"/>
<dbReference type="AlphaFoldDB" id="A0A2P7AYN2"/>
<proteinExistence type="predicted"/>
<evidence type="ECO:0000259" key="2">
    <source>
        <dbReference type="Pfam" id="PF01266"/>
    </source>
</evidence>